<dbReference type="EMBL" id="MLJI01000001">
    <property type="protein sequence ID" value="ORM93575.1"/>
    <property type="molecule type" value="Genomic_DNA"/>
</dbReference>
<evidence type="ECO:0000313" key="1">
    <source>
        <dbReference type="EMBL" id="ORM93575.1"/>
    </source>
</evidence>
<dbReference type="Proteomes" id="UP000193749">
    <property type="component" value="Unassembled WGS sequence"/>
</dbReference>
<dbReference type="OrthoDB" id="9780929at2"/>
<proteinExistence type="predicted"/>
<keyword evidence="2" id="KW-1185">Reference proteome</keyword>
<protein>
    <recommendedName>
        <fullName evidence="3">Nucleotidyl transferase AbiEii/AbiGii toxin family protein</fullName>
    </recommendedName>
</protein>
<evidence type="ECO:0008006" key="3">
    <source>
        <dbReference type="Google" id="ProtNLM"/>
    </source>
</evidence>
<accession>A0A1X1EUX3</accession>
<sequence>MNLHEDRDVWLELVHITADHFAIPAVYVEKDYWVTWVLRNLSLSAFRDRLIFKGGTSLSKAHRLIHRFSEDIDLAVHVTGMSGSQVKQLIRDAEITITEGLSYIPNHPAESKHGSFRKTWHNYPRIIAGDFAQASPQLLLEINAFTTPEPFSPMPIKTLIAEALFHMGHATSAERYGLGEFTVNVLNIERTVAEKIMGLVRASREKAPDIALKSRIRHIDAQSGSQATHLV</sequence>
<dbReference type="Gene3D" id="3.10.450.620">
    <property type="entry name" value="JHP933, nucleotidyltransferase-like core domain"/>
    <property type="match status" value="1"/>
</dbReference>
<dbReference type="STRING" id="55209.HA50_09535"/>
<name>A0A1X1EUX3_PANCY</name>
<dbReference type="RefSeq" id="WP_084874696.1">
    <property type="nucleotide sequence ID" value="NZ_JAGGMY010000001.1"/>
</dbReference>
<gene>
    <name evidence="1" type="ORF">HA50_09535</name>
</gene>
<dbReference type="Pfam" id="PF08843">
    <property type="entry name" value="AbiEii"/>
    <property type="match status" value="1"/>
</dbReference>
<evidence type="ECO:0000313" key="2">
    <source>
        <dbReference type="Proteomes" id="UP000193749"/>
    </source>
</evidence>
<reference evidence="1 2" key="1">
    <citation type="journal article" date="2017" name="Antonie Van Leeuwenhoek">
        <title>Phylogenomic resolution of the bacterial genus Pantoea and its relationship with Erwinia and Tatumella.</title>
        <authorList>
            <person name="Palmer M."/>
            <person name="Steenkamp E.T."/>
            <person name="Coetzee M.P."/>
            <person name="Chan W.Y."/>
            <person name="van Zyl E."/>
            <person name="De Maayer P."/>
            <person name="Coutinho T.A."/>
            <person name="Blom J."/>
            <person name="Smits T.H."/>
            <person name="Duffy B."/>
            <person name="Venter S.N."/>
        </authorList>
    </citation>
    <scope>NUCLEOTIDE SEQUENCE [LARGE SCALE GENOMIC DNA]</scope>
    <source>
        <strain evidence="1 2">LMG 2657</strain>
    </source>
</reference>
<comment type="caution">
    <text evidence="1">The sequence shown here is derived from an EMBL/GenBank/DDBJ whole genome shotgun (WGS) entry which is preliminary data.</text>
</comment>
<dbReference type="InterPro" id="IPR014942">
    <property type="entry name" value="AbiEii"/>
</dbReference>
<dbReference type="AlphaFoldDB" id="A0A1X1EUX3"/>
<organism evidence="1 2">
    <name type="scientific">Pantoea cypripedii</name>
    <name type="common">Pectobacterium cypripedii</name>
    <name type="synonym">Erwinia cypripedii</name>
    <dbReference type="NCBI Taxonomy" id="55209"/>
    <lineage>
        <taxon>Bacteria</taxon>
        <taxon>Pseudomonadati</taxon>
        <taxon>Pseudomonadota</taxon>
        <taxon>Gammaproteobacteria</taxon>
        <taxon>Enterobacterales</taxon>
        <taxon>Erwiniaceae</taxon>
        <taxon>Pantoea</taxon>
    </lineage>
</organism>